<name>A0A368T2C1_9ACTN</name>
<reference evidence="1 2" key="1">
    <citation type="submission" date="2018-04" db="EMBL/GenBank/DDBJ databases">
        <title>Novel actinobacteria from marine sediment.</title>
        <authorList>
            <person name="Ng Z.Y."/>
            <person name="Tan G.Y.A."/>
        </authorList>
    </citation>
    <scope>NUCLEOTIDE SEQUENCE [LARGE SCALE GENOMIC DNA]</scope>
    <source>
        <strain evidence="1 2">TPS81</strain>
    </source>
</reference>
<dbReference type="CDD" id="cd07812">
    <property type="entry name" value="SRPBCC"/>
    <property type="match status" value="1"/>
</dbReference>
<dbReference type="EMBL" id="QEIN01000143">
    <property type="protein sequence ID" value="RCV55624.1"/>
    <property type="molecule type" value="Genomic_DNA"/>
</dbReference>
<comment type="caution">
    <text evidence="1">The sequence shown here is derived from an EMBL/GenBank/DDBJ whole genome shotgun (WGS) entry which is preliminary data.</text>
</comment>
<dbReference type="Gene3D" id="3.30.530.20">
    <property type="match status" value="1"/>
</dbReference>
<evidence type="ECO:0000313" key="2">
    <source>
        <dbReference type="Proteomes" id="UP000253318"/>
    </source>
</evidence>
<proteinExistence type="predicted"/>
<keyword evidence="2" id="KW-1185">Reference proteome</keyword>
<dbReference type="Proteomes" id="UP000253318">
    <property type="component" value="Unassembled WGS sequence"/>
</dbReference>
<dbReference type="InterPro" id="IPR023393">
    <property type="entry name" value="START-like_dom_sf"/>
</dbReference>
<gene>
    <name evidence="1" type="ORF">DEF24_17695</name>
</gene>
<organism evidence="1 2">
    <name type="scientific">Marinitenerispora sediminis</name>
    <dbReference type="NCBI Taxonomy" id="1931232"/>
    <lineage>
        <taxon>Bacteria</taxon>
        <taxon>Bacillati</taxon>
        <taxon>Actinomycetota</taxon>
        <taxon>Actinomycetes</taxon>
        <taxon>Streptosporangiales</taxon>
        <taxon>Nocardiopsidaceae</taxon>
        <taxon>Marinitenerispora</taxon>
    </lineage>
</organism>
<sequence>MEFTGARVSDLPTVEVSVWVDASPQRVWSVVSDITAMPEVSGELQSVELLDTGPLQVGSRFRGHNYHEMRGAWSTVSHVVQCEEPRVFSWAVDDVERPNSTWRFTLRPDDGGTALTYSVQLGPGPSGLNRFIDRMPEREPEIVFHRLTEFERNMNSTLAALKARAEDAHPAAD</sequence>
<dbReference type="RefSeq" id="WP_114400027.1">
    <property type="nucleotide sequence ID" value="NZ_QEIM01000174.1"/>
</dbReference>
<dbReference type="Pfam" id="PF10604">
    <property type="entry name" value="Polyketide_cyc2"/>
    <property type="match status" value="1"/>
</dbReference>
<accession>A0A368T2C1</accession>
<evidence type="ECO:0000313" key="1">
    <source>
        <dbReference type="EMBL" id="RCV55624.1"/>
    </source>
</evidence>
<dbReference type="InterPro" id="IPR019587">
    <property type="entry name" value="Polyketide_cyclase/dehydratase"/>
</dbReference>
<protein>
    <submittedName>
        <fullName evidence="1">Cyclase</fullName>
    </submittedName>
</protein>
<dbReference type="AlphaFoldDB" id="A0A368T2C1"/>
<dbReference type="OrthoDB" id="3779334at2"/>
<dbReference type="SUPFAM" id="SSF55961">
    <property type="entry name" value="Bet v1-like"/>
    <property type="match status" value="1"/>
</dbReference>